<evidence type="ECO:0000313" key="1">
    <source>
        <dbReference type="EMBL" id="EFK55826.1"/>
    </source>
</evidence>
<name>D7VTR7_SPHSI</name>
<dbReference type="AlphaFoldDB" id="D7VTR7"/>
<dbReference type="STRING" id="525373.HMPREF0766_14387"/>
<proteinExistence type="predicted"/>
<sequence>MFFDSLLTFTGDFRMPCEIILYIFRQLCFVLEIRLKKVWK</sequence>
<comment type="caution">
    <text evidence="1">The sequence shown here is derived from an EMBL/GenBank/DDBJ whole genome shotgun (WGS) entry which is preliminary data.</text>
</comment>
<protein>
    <submittedName>
        <fullName evidence="1">Uncharacterized protein</fullName>
    </submittedName>
</protein>
<dbReference type="EMBL" id="ACHA02000013">
    <property type="protein sequence ID" value="EFK55826.1"/>
    <property type="molecule type" value="Genomic_DNA"/>
</dbReference>
<dbReference type="HOGENOM" id="CLU_3296715_0_0_10"/>
<dbReference type="Proteomes" id="UP000006258">
    <property type="component" value="Unassembled WGS sequence"/>
</dbReference>
<keyword evidence="2" id="KW-1185">Reference proteome</keyword>
<evidence type="ECO:0000313" key="2">
    <source>
        <dbReference type="Proteomes" id="UP000006258"/>
    </source>
</evidence>
<reference evidence="1" key="1">
    <citation type="submission" date="2010-07" db="EMBL/GenBank/DDBJ databases">
        <authorList>
            <person name="Muzny D."/>
            <person name="Qin X."/>
            <person name="Buhay C."/>
            <person name="Dugan-Rocha S."/>
            <person name="Ding Y."/>
            <person name="Chen G."/>
            <person name="Hawes A."/>
            <person name="Holder M."/>
            <person name="Jhangiani S."/>
            <person name="Johnson A."/>
            <person name="Khan Z."/>
            <person name="Li Z."/>
            <person name="Liu W."/>
            <person name="Liu X."/>
            <person name="Perez L."/>
            <person name="Shen H."/>
            <person name="Wang Q."/>
            <person name="Watt J."/>
            <person name="Xi L."/>
            <person name="Xin Y."/>
            <person name="Zhou J."/>
            <person name="Deng J."/>
            <person name="Jiang H."/>
            <person name="Liu Y."/>
            <person name="Qu J."/>
            <person name="Song X.-Z."/>
            <person name="Zhang L."/>
            <person name="Villasana D."/>
            <person name="Johnson A."/>
            <person name="Liu J."/>
            <person name="Liyanage D."/>
            <person name="Lorensuhewa L."/>
            <person name="Robinson T."/>
            <person name="Song A."/>
            <person name="Song B.-B."/>
            <person name="Dinh H."/>
            <person name="Thornton R."/>
            <person name="Coyle M."/>
            <person name="Francisco L."/>
            <person name="Jackson L."/>
            <person name="Javaid M."/>
            <person name="Korchina V."/>
            <person name="Kovar C."/>
            <person name="Mata R."/>
            <person name="Mathew T."/>
            <person name="Ngo R."/>
            <person name="Nguyen L."/>
            <person name="Nguyen N."/>
            <person name="Okwuonu G."/>
            <person name="Ongeri F."/>
            <person name="Pham C."/>
            <person name="Simmons D."/>
            <person name="Wilczek-Boney K."/>
            <person name="Hale W."/>
            <person name="Jakkamsetti A."/>
            <person name="Pham P."/>
            <person name="Ruth R."/>
            <person name="San Lucas F."/>
            <person name="Warren J."/>
            <person name="Zhang J."/>
            <person name="Zhao Z."/>
            <person name="Zhou C."/>
            <person name="Zhu D."/>
            <person name="Lee S."/>
            <person name="Bess C."/>
            <person name="Blankenburg K."/>
            <person name="Forbes L."/>
            <person name="Fu Q."/>
            <person name="Gubbala S."/>
            <person name="Hirani K."/>
            <person name="Jayaseelan J.C."/>
            <person name="Lara F."/>
            <person name="Munidasa M."/>
            <person name="Palculict T."/>
            <person name="Patil S."/>
            <person name="Pu L.-L."/>
            <person name="Saada N."/>
            <person name="Tang L."/>
            <person name="Weissenberger G."/>
            <person name="Zhu Y."/>
            <person name="Hemphill L."/>
            <person name="Shang Y."/>
            <person name="Youmans B."/>
            <person name="Ayvaz T."/>
            <person name="Ross M."/>
            <person name="Santibanez J."/>
            <person name="Aqrawi P."/>
            <person name="Gross S."/>
            <person name="Joshi V."/>
            <person name="Fowler G."/>
            <person name="Nazareth L."/>
            <person name="Reid J."/>
            <person name="Worley K."/>
            <person name="Petrosino J."/>
            <person name="Highlander S."/>
            <person name="Gibbs R."/>
        </authorList>
    </citation>
    <scope>NUCLEOTIDE SEQUENCE [LARGE SCALE GENOMIC DNA]</scope>
    <source>
        <strain evidence="1">ATCC 33861</strain>
    </source>
</reference>
<organism evidence="1 2">
    <name type="scientific">Sphingobacterium spiritivorum ATCC 33861</name>
    <dbReference type="NCBI Taxonomy" id="525373"/>
    <lineage>
        <taxon>Bacteria</taxon>
        <taxon>Pseudomonadati</taxon>
        <taxon>Bacteroidota</taxon>
        <taxon>Sphingobacteriia</taxon>
        <taxon>Sphingobacteriales</taxon>
        <taxon>Sphingobacteriaceae</taxon>
        <taxon>Sphingobacterium</taxon>
    </lineage>
</organism>
<gene>
    <name evidence="1" type="ORF">HMPREF0766_14387</name>
</gene>
<accession>D7VTR7</accession>